<evidence type="ECO:0000256" key="5">
    <source>
        <dbReference type="RuleBase" id="RU361187"/>
    </source>
</evidence>
<organism evidence="6 7">
    <name type="scientific">Actomonas aquatica</name>
    <dbReference type="NCBI Taxonomy" id="2866162"/>
    <lineage>
        <taxon>Bacteria</taxon>
        <taxon>Pseudomonadati</taxon>
        <taxon>Verrucomicrobiota</taxon>
        <taxon>Opitutia</taxon>
        <taxon>Opitutales</taxon>
        <taxon>Opitutaceae</taxon>
        <taxon>Actomonas</taxon>
    </lineage>
</organism>
<dbReference type="EMBL" id="CP139781">
    <property type="protein sequence ID" value="WRQ88263.1"/>
    <property type="molecule type" value="Genomic_DNA"/>
</dbReference>
<dbReference type="InterPro" id="IPR006710">
    <property type="entry name" value="Glyco_hydro_43"/>
</dbReference>
<proteinExistence type="inferred from homology"/>
<dbReference type="SUPFAM" id="SSF75005">
    <property type="entry name" value="Arabinanase/levansucrase/invertase"/>
    <property type="match status" value="1"/>
</dbReference>
<keyword evidence="3 5" id="KW-0378">Hydrolase</keyword>
<evidence type="ECO:0000313" key="6">
    <source>
        <dbReference type="EMBL" id="WRQ88263.1"/>
    </source>
</evidence>
<dbReference type="Gene3D" id="2.115.10.20">
    <property type="entry name" value="Glycosyl hydrolase domain, family 43"/>
    <property type="match status" value="1"/>
</dbReference>
<dbReference type="InterPro" id="IPR050727">
    <property type="entry name" value="GH43_arabinanases"/>
</dbReference>
<gene>
    <name evidence="6" type="ORF">K1X11_002520</name>
</gene>
<evidence type="ECO:0000256" key="3">
    <source>
        <dbReference type="ARBA" id="ARBA00022801"/>
    </source>
</evidence>
<evidence type="ECO:0000313" key="7">
    <source>
        <dbReference type="Proteomes" id="UP000738431"/>
    </source>
</evidence>
<dbReference type="InterPro" id="IPR023296">
    <property type="entry name" value="Glyco_hydro_beta-prop_sf"/>
</dbReference>
<dbReference type="Proteomes" id="UP000738431">
    <property type="component" value="Chromosome"/>
</dbReference>
<keyword evidence="4 5" id="KW-0326">Glycosidase</keyword>
<evidence type="ECO:0000256" key="2">
    <source>
        <dbReference type="ARBA" id="ARBA00009865"/>
    </source>
</evidence>
<name>A0ABZ1C9T3_9BACT</name>
<comment type="similarity">
    <text evidence="2 5">Belongs to the glycosyl hydrolase 43 family.</text>
</comment>
<dbReference type="GO" id="GO:0016787">
    <property type="term" value="F:hydrolase activity"/>
    <property type="evidence" value="ECO:0007669"/>
    <property type="project" value="UniProtKB-KW"/>
</dbReference>
<sequence>MFAAPRAAAAELPETCYLFAYFYHDREGEGFRLAWSADGYDFAMLNGGQSYLQPTVGENKLMRDPSIYRDHEGIFHLVWTTGWTGQTIGYASSPDLIHWSEQQAIPVMAHEPEAQNCWAPEILWNPDREQFLLHWSTTILGRYPATAMSNRRPERNHRIYATTTKDFVTYTPTTLLYDGGYNVIDANIIPAEDGTADWLMFVKNETLSPVTQKNIRLIRGRSAEGPWDHETPALTGDYWAEGPAAIKVGDEYRVYFDKHMLNAIGMVRSTDLVHWEDVSDRIVMPADARHGCIVAVPRAVVEKLLAAGP</sequence>
<accession>A0ABZ1C9T3</accession>
<protein>
    <submittedName>
        <fullName evidence="6">Glycoside hydrolase family 43 protein</fullName>
    </submittedName>
</protein>
<keyword evidence="7" id="KW-1185">Reference proteome</keyword>
<reference evidence="6 7" key="1">
    <citation type="submission" date="2023-12" db="EMBL/GenBank/DDBJ databases">
        <title>Description of an unclassified Opitutus bacterium of Verrucomicrobiota.</title>
        <authorList>
            <person name="Zhang D.-F."/>
        </authorList>
    </citation>
    <scope>NUCLEOTIDE SEQUENCE [LARGE SCALE GENOMIC DNA]</scope>
    <source>
        <strain evidence="6 7">WL0086</strain>
    </source>
</reference>
<evidence type="ECO:0000256" key="1">
    <source>
        <dbReference type="ARBA" id="ARBA00004834"/>
    </source>
</evidence>
<dbReference type="PANTHER" id="PTHR43301:SF3">
    <property type="entry name" value="ARABINAN ENDO-1,5-ALPHA-L-ARABINOSIDASE A-RELATED"/>
    <property type="match status" value="1"/>
</dbReference>
<dbReference type="PANTHER" id="PTHR43301">
    <property type="entry name" value="ARABINAN ENDO-1,5-ALPHA-L-ARABINOSIDASE"/>
    <property type="match status" value="1"/>
</dbReference>
<dbReference type="Pfam" id="PF04616">
    <property type="entry name" value="Glyco_hydro_43"/>
    <property type="match status" value="1"/>
</dbReference>
<evidence type="ECO:0000256" key="4">
    <source>
        <dbReference type="ARBA" id="ARBA00023295"/>
    </source>
</evidence>
<dbReference type="RefSeq" id="WP_221030471.1">
    <property type="nucleotide sequence ID" value="NZ_CP139781.1"/>
</dbReference>
<comment type="pathway">
    <text evidence="1">Glycan metabolism; L-arabinan degradation.</text>
</comment>
<dbReference type="CDD" id="cd08983">
    <property type="entry name" value="GH43_Bt3655-like"/>
    <property type="match status" value="1"/>
</dbReference>